<dbReference type="PANTHER" id="PTHR43381:SF5">
    <property type="entry name" value="TR-TYPE G DOMAIN-CONTAINING PROTEIN"/>
    <property type="match status" value="1"/>
</dbReference>
<dbReference type="CDD" id="cd03702">
    <property type="entry name" value="IF2_mtIF2_II"/>
    <property type="match status" value="1"/>
</dbReference>
<dbReference type="InterPro" id="IPR015760">
    <property type="entry name" value="TIF_IF2"/>
</dbReference>
<dbReference type="Pfam" id="PF11987">
    <property type="entry name" value="IF-2"/>
    <property type="match status" value="1"/>
</dbReference>
<comment type="subcellular location">
    <subcellularLocation>
        <location evidence="8">Cytoplasm</location>
    </subcellularLocation>
</comment>
<dbReference type="GO" id="GO:0003743">
    <property type="term" value="F:translation initiation factor activity"/>
    <property type="evidence" value="ECO:0007669"/>
    <property type="project" value="UniProtKB-UniRule"/>
</dbReference>
<dbReference type="GO" id="GO:0005829">
    <property type="term" value="C:cytosol"/>
    <property type="evidence" value="ECO:0007669"/>
    <property type="project" value="TreeGrafter"/>
</dbReference>
<dbReference type="Gene3D" id="3.40.50.10050">
    <property type="entry name" value="Translation initiation factor IF- 2, domain 3"/>
    <property type="match status" value="1"/>
</dbReference>
<feature type="compositionally biased region" description="Basic and acidic residues" evidence="10">
    <location>
        <begin position="195"/>
        <end position="204"/>
    </location>
</feature>
<dbReference type="InterPro" id="IPR027417">
    <property type="entry name" value="P-loop_NTPase"/>
</dbReference>
<dbReference type="CDD" id="cd01887">
    <property type="entry name" value="IF2_eIF5B"/>
    <property type="match status" value="1"/>
</dbReference>
<name>A0AAW6U1Z4_9BACT</name>
<dbReference type="FunFam" id="2.40.30.10:FF:000054">
    <property type="entry name" value="Translation initiation factor IF-2"/>
    <property type="match status" value="1"/>
</dbReference>
<dbReference type="InterPro" id="IPR044145">
    <property type="entry name" value="IF2_II"/>
</dbReference>
<comment type="caution">
    <text evidence="12">The sequence shown here is derived from an EMBL/GenBank/DDBJ whole genome shotgun (WGS) entry which is preliminary data.</text>
</comment>
<dbReference type="InterPro" id="IPR036925">
    <property type="entry name" value="TIF_IF2_dom3_sf"/>
</dbReference>
<evidence type="ECO:0000256" key="8">
    <source>
        <dbReference type="HAMAP-Rule" id="MF_00100"/>
    </source>
</evidence>
<dbReference type="Gene3D" id="2.40.30.10">
    <property type="entry name" value="Translation factors"/>
    <property type="match status" value="2"/>
</dbReference>
<keyword evidence="6 8" id="KW-0342">GTP-binding</keyword>
<feature type="compositionally biased region" description="Basic and acidic residues" evidence="10">
    <location>
        <begin position="271"/>
        <end position="280"/>
    </location>
</feature>
<evidence type="ECO:0000259" key="11">
    <source>
        <dbReference type="PROSITE" id="PS51722"/>
    </source>
</evidence>
<protein>
    <recommendedName>
        <fullName evidence="2 8">Translation initiation factor IF-2</fullName>
    </recommendedName>
</protein>
<evidence type="ECO:0000256" key="9">
    <source>
        <dbReference type="RuleBase" id="RU000644"/>
    </source>
</evidence>
<evidence type="ECO:0000256" key="10">
    <source>
        <dbReference type="SAM" id="MobiDB-lite"/>
    </source>
</evidence>
<proteinExistence type="inferred from homology"/>
<dbReference type="SUPFAM" id="SSF52540">
    <property type="entry name" value="P-loop containing nucleoside triphosphate hydrolases"/>
    <property type="match status" value="1"/>
</dbReference>
<evidence type="ECO:0000256" key="6">
    <source>
        <dbReference type="ARBA" id="ARBA00023134"/>
    </source>
</evidence>
<feature type="binding site" evidence="8">
    <location>
        <begin position="505"/>
        <end position="508"/>
    </location>
    <ligand>
        <name>GTP</name>
        <dbReference type="ChEBI" id="CHEBI:37565"/>
    </ligand>
</feature>
<keyword evidence="3 8" id="KW-0396">Initiation factor</keyword>
<dbReference type="GO" id="GO:0005525">
    <property type="term" value="F:GTP binding"/>
    <property type="evidence" value="ECO:0007669"/>
    <property type="project" value="UniProtKB-KW"/>
</dbReference>
<dbReference type="PANTHER" id="PTHR43381">
    <property type="entry name" value="TRANSLATION INITIATION FACTOR IF-2-RELATED"/>
    <property type="match status" value="1"/>
</dbReference>
<evidence type="ECO:0000256" key="2">
    <source>
        <dbReference type="ARBA" id="ARBA00020675"/>
    </source>
</evidence>
<dbReference type="InterPro" id="IPR009000">
    <property type="entry name" value="Transl_B-barrel_sf"/>
</dbReference>
<keyword evidence="13" id="KW-1185">Reference proteome</keyword>
<feature type="region of interest" description="G-domain" evidence="8">
    <location>
        <begin position="399"/>
        <end position="547"/>
    </location>
</feature>
<keyword evidence="5 8" id="KW-0648">Protein biosynthesis</keyword>
<dbReference type="Pfam" id="PF00009">
    <property type="entry name" value="GTP_EFTU"/>
    <property type="match status" value="1"/>
</dbReference>
<dbReference type="FunFam" id="2.40.30.10:FF:000008">
    <property type="entry name" value="Translation initiation factor IF-2"/>
    <property type="match status" value="1"/>
</dbReference>
<dbReference type="InterPro" id="IPR000795">
    <property type="entry name" value="T_Tr_GTP-bd_dom"/>
</dbReference>
<dbReference type="EMBL" id="JASCXX010000015">
    <property type="protein sequence ID" value="MDI6449959.1"/>
    <property type="molecule type" value="Genomic_DNA"/>
</dbReference>
<feature type="binding site" evidence="8">
    <location>
        <begin position="451"/>
        <end position="455"/>
    </location>
    <ligand>
        <name>GTP</name>
        <dbReference type="ChEBI" id="CHEBI:37565"/>
    </ligand>
</feature>
<feature type="binding site" evidence="8">
    <location>
        <begin position="405"/>
        <end position="412"/>
    </location>
    <ligand>
        <name>GTP</name>
        <dbReference type="ChEBI" id="CHEBI:37565"/>
    </ligand>
</feature>
<feature type="domain" description="Tr-type G" evidence="11">
    <location>
        <begin position="396"/>
        <end position="565"/>
    </location>
</feature>
<dbReference type="PROSITE" id="PS01176">
    <property type="entry name" value="IF2"/>
    <property type="match status" value="1"/>
</dbReference>
<dbReference type="SUPFAM" id="SSF50447">
    <property type="entry name" value="Translation proteins"/>
    <property type="match status" value="2"/>
</dbReference>
<dbReference type="AlphaFoldDB" id="A0AAW6U1Z4"/>
<dbReference type="FunFam" id="3.40.50.300:FF:000019">
    <property type="entry name" value="Translation initiation factor IF-2"/>
    <property type="match status" value="1"/>
</dbReference>
<comment type="function">
    <text evidence="7 8 9">One of the essential components for the initiation of protein synthesis. Protects formylmethionyl-tRNA from spontaneous hydrolysis and promotes its binding to the 30S ribosomal subunits. Also involved in the hydrolysis of GTP during the formation of the 70S ribosomal complex.</text>
</comment>
<feature type="region of interest" description="Disordered" evidence="10">
    <location>
        <begin position="128"/>
        <end position="319"/>
    </location>
</feature>
<dbReference type="Proteomes" id="UP001431776">
    <property type="component" value="Unassembled WGS sequence"/>
</dbReference>
<gene>
    <name evidence="8 12" type="primary">infB</name>
    <name evidence="12" type="ORF">QJ522_12950</name>
</gene>
<dbReference type="NCBIfam" id="TIGR00487">
    <property type="entry name" value="IF-2"/>
    <property type="match status" value="1"/>
</dbReference>
<evidence type="ECO:0000256" key="4">
    <source>
        <dbReference type="ARBA" id="ARBA00022741"/>
    </source>
</evidence>
<feature type="compositionally biased region" description="Basic residues" evidence="10">
    <location>
        <begin position="239"/>
        <end position="252"/>
    </location>
</feature>
<reference evidence="12" key="1">
    <citation type="submission" date="2023-05" db="EMBL/GenBank/DDBJ databases">
        <title>Anaerotaeda fermentans gen. nov., sp. nov., a novel anaerobic planctomycete of the new family within the order Sedimentisphaerales isolated from Taman Peninsula, Russia.</title>
        <authorList>
            <person name="Khomyakova M.A."/>
            <person name="Merkel A.Y."/>
            <person name="Slobodkin A.I."/>
        </authorList>
    </citation>
    <scope>NUCLEOTIDE SEQUENCE</scope>
    <source>
        <strain evidence="12">M17dextr</strain>
    </source>
</reference>
<dbReference type="InterPro" id="IPR053905">
    <property type="entry name" value="EF-G-like_DII"/>
</dbReference>
<dbReference type="CDD" id="cd03692">
    <property type="entry name" value="mtIF2_IVc"/>
    <property type="match status" value="1"/>
</dbReference>
<dbReference type="Pfam" id="PF22042">
    <property type="entry name" value="EF-G_D2"/>
    <property type="match status" value="1"/>
</dbReference>
<comment type="similarity">
    <text evidence="1 8 9">Belongs to the TRAFAC class translation factor GTPase superfamily. Classic translation factor GTPase family. IF-2 subfamily.</text>
</comment>
<dbReference type="HAMAP" id="MF_00100_B">
    <property type="entry name" value="IF_2_B"/>
    <property type="match status" value="1"/>
</dbReference>
<dbReference type="InterPro" id="IPR006847">
    <property type="entry name" value="IF2_N"/>
</dbReference>
<dbReference type="SUPFAM" id="SSF52156">
    <property type="entry name" value="Initiation factor IF2/eIF5b, domain 3"/>
    <property type="match status" value="1"/>
</dbReference>
<organism evidence="12 13">
    <name type="scientific">Anaerobaca lacustris</name>
    <dbReference type="NCBI Taxonomy" id="3044600"/>
    <lineage>
        <taxon>Bacteria</taxon>
        <taxon>Pseudomonadati</taxon>
        <taxon>Planctomycetota</taxon>
        <taxon>Phycisphaerae</taxon>
        <taxon>Sedimentisphaerales</taxon>
        <taxon>Anaerobacaceae</taxon>
        <taxon>Anaerobaca</taxon>
    </lineage>
</organism>
<accession>A0AAW6U1Z4</accession>
<dbReference type="Gene3D" id="3.40.50.300">
    <property type="entry name" value="P-loop containing nucleotide triphosphate hydrolases"/>
    <property type="match status" value="1"/>
</dbReference>
<keyword evidence="8" id="KW-0963">Cytoplasm</keyword>
<sequence length="899" mass="97292">MAATRVYILARDLGVKSSAIVKKCQDEGLDVKNHMTAISAGLAATIREWFSEGENVTTVETAERVDLSEVRVKRPQRTKVIEASEASEEGSDGGTVEAAVAEAEPSAETETVEEQAEGTIAAEVVETEEAEQEVQTPPAEIEAVESEPAVAEAEAAPLPDVEEEKKEEIVVLPAGPMLGKPKPARLSGPQVVRVEAPEPLDRSRPRPRPRPRRDGTVTEPLMNRDKPGTAASTADADKKRGKRHKERTHGRRKEGVEEDAAKKSKPRGRYRQRDLDERQARLSAAGGEGLRLRPSRKITSKSQREAGAGGRPRKATVSEPITVKDLSSALAVKAADIIARLMQQGIMATANQVIASDVAELVAVEFETELEIERRSSVEEEIRKEFESRERGNLTRRPVVVAMLGHVDHGKTSLLDKVRSTQVAAGEAGGITQHIGASQVTWNNKTVTFLDTPGHEAFTAMRARGANMTDIVVLVVAADDGVMPQTIEAIAHSKAAGVAIVVALNKIDLPGCDINRIYAQLAEHELTPAEWGGQTEVVKTSASTGQGIEDLLEALDYTAELMDLKADDGVPATGWVVEAKMSPQQGPVATVLIKEGQLTKGDVVLAGDTYGRVKMMKNSYGKKIKIATSSMPVEISGLNGVPQAGDRFYCLDDVNRAKDAAEEGRLRAREKSLAARTQVTMDNLFSQIEAGNVKDLNLIVRADVQGSVDVLKKYLSELSVDEIRINILQAMPGGITEGDVLLAEASNAIIIGFNVVADERAAKTAEAEGVDIRLYSVIYRITEDLKKSMVGMLEPEEQEKVLGRAVVRATFKVSRIGTVIGCFVSNGVVLKSAKARLIRNNIVVRDNLSLESLKHFKDDAREVKAGFECGIKLAGFDDLKVDDTLEFYEIVKVARTLDS</sequence>
<evidence type="ECO:0000256" key="7">
    <source>
        <dbReference type="ARBA" id="ARBA00025162"/>
    </source>
</evidence>
<evidence type="ECO:0000313" key="12">
    <source>
        <dbReference type="EMBL" id="MDI6449959.1"/>
    </source>
</evidence>
<evidence type="ECO:0000256" key="1">
    <source>
        <dbReference type="ARBA" id="ARBA00007733"/>
    </source>
</evidence>
<feature type="compositionally biased region" description="Basic and acidic residues" evidence="10">
    <location>
        <begin position="253"/>
        <end position="262"/>
    </location>
</feature>
<dbReference type="NCBIfam" id="TIGR00231">
    <property type="entry name" value="small_GTP"/>
    <property type="match status" value="1"/>
</dbReference>
<feature type="compositionally biased region" description="Basic and acidic residues" evidence="10">
    <location>
        <begin position="212"/>
        <end position="227"/>
    </location>
</feature>
<feature type="compositionally biased region" description="Low complexity" evidence="10">
    <location>
        <begin position="133"/>
        <end position="159"/>
    </location>
</feature>
<dbReference type="Gene3D" id="1.10.10.2480">
    <property type="match status" value="1"/>
</dbReference>
<dbReference type="InterPro" id="IPR023115">
    <property type="entry name" value="TIF_IF2_dom3"/>
</dbReference>
<dbReference type="InterPro" id="IPR005225">
    <property type="entry name" value="Small_GTP-bd"/>
</dbReference>
<dbReference type="GO" id="GO:0003924">
    <property type="term" value="F:GTPase activity"/>
    <property type="evidence" value="ECO:0007669"/>
    <property type="project" value="UniProtKB-UniRule"/>
</dbReference>
<keyword evidence="4 8" id="KW-0547">Nucleotide-binding</keyword>
<dbReference type="InterPro" id="IPR000178">
    <property type="entry name" value="TF_IF2_bacterial-like"/>
</dbReference>
<dbReference type="PROSITE" id="PS51722">
    <property type="entry name" value="G_TR_2"/>
    <property type="match status" value="1"/>
</dbReference>
<evidence type="ECO:0000313" key="13">
    <source>
        <dbReference type="Proteomes" id="UP001431776"/>
    </source>
</evidence>
<dbReference type="Pfam" id="PF04760">
    <property type="entry name" value="IF2_N"/>
    <property type="match status" value="2"/>
</dbReference>
<evidence type="ECO:0000256" key="5">
    <source>
        <dbReference type="ARBA" id="ARBA00022917"/>
    </source>
</evidence>
<dbReference type="FunFam" id="3.40.50.10050:FF:000001">
    <property type="entry name" value="Translation initiation factor IF-2"/>
    <property type="match status" value="1"/>
</dbReference>
<dbReference type="RefSeq" id="WP_349245367.1">
    <property type="nucleotide sequence ID" value="NZ_JASCXX010000015.1"/>
</dbReference>
<evidence type="ECO:0000256" key="3">
    <source>
        <dbReference type="ARBA" id="ARBA00022540"/>
    </source>
</evidence>